<organism evidence="3 4">
    <name type="scientific">Phytohabitans rumicis</name>
    <dbReference type="NCBI Taxonomy" id="1076125"/>
    <lineage>
        <taxon>Bacteria</taxon>
        <taxon>Bacillati</taxon>
        <taxon>Actinomycetota</taxon>
        <taxon>Actinomycetes</taxon>
        <taxon>Micromonosporales</taxon>
        <taxon>Micromonosporaceae</taxon>
    </lineage>
</organism>
<feature type="transmembrane region" description="Helical" evidence="1">
    <location>
        <begin position="191"/>
        <end position="210"/>
    </location>
</feature>
<evidence type="ECO:0000256" key="1">
    <source>
        <dbReference type="SAM" id="Phobius"/>
    </source>
</evidence>
<dbReference type="Proteomes" id="UP000482960">
    <property type="component" value="Unassembled WGS sequence"/>
</dbReference>
<dbReference type="SUPFAM" id="SSF81324">
    <property type="entry name" value="Voltage-gated potassium channels"/>
    <property type="match status" value="1"/>
</dbReference>
<comment type="caution">
    <text evidence="3">The sequence shown here is derived from an EMBL/GenBank/DDBJ whole genome shotgun (WGS) entry which is preliminary data.</text>
</comment>
<feature type="transmembrane region" description="Helical" evidence="1">
    <location>
        <begin position="33"/>
        <end position="51"/>
    </location>
</feature>
<accession>A0A6V8LJQ1</accession>
<evidence type="ECO:0000313" key="3">
    <source>
        <dbReference type="EMBL" id="GFJ94297.1"/>
    </source>
</evidence>
<keyword evidence="1" id="KW-1133">Transmembrane helix</keyword>
<keyword evidence="1" id="KW-0472">Membrane</keyword>
<feature type="domain" description="Potassium channel" evidence="2">
    <location>
        <begin position="135"/>
        <end position="205"/>
    </location>
</feature>
<evidence type="ECO:0000259" key="2">
    <source>
        <dbReference type="Pfam" id="PF07885"/>
    </source>
</evidence>
<dbReference type="Gene3D" id="1.10.287.70">
    <property type="match status" value="1"/>
</dbReference>
<dbReference type="AlphaFoldDB" id="A0A6V8LJQ1"/>
<name>A0A6V8LJQ1_9ACTN</name>
<reference evidence="3 4" key="1">
    <citation type="submission" date="2020-03" db="EMBL/GenBank/DDBJ databases">
        <title>Whole genome shotgun sequence of Phytohabitans rumicis NBRC 108638.</title>
        <authorList>
            <person name="Komaki H."/>
            <person name="Tamura T."/>
        </authorList>
    </citation>
    <scope>NUCLEOTIDE SEQUENCE [LARGE SCALE GENOMIC DNA]</scope>
    <source>
        <strain evidence="3 4">NBRC 108638</strain>
    </source>
</reference>
<feature type="transmembrane region" description="Helical" evidence="1">
    <location>
        <begin position="58"/>
        <end position="79"/>
    </location>
</feature>
<sequence>MEEVRTPRFGAMLVAIVVLYVLIIAAGERSVVGPVRALLLGGLLVAATGLAGPRHRWVRASIAGAVAAFAVSVVAILLGNERVSIALTNAALTALVAATIAAILQALWQRRRVDVYTVNGALATYLLLALLYSSLHQFLAATLGNPYLDGVTDPADASAFLYFSVITLTTTGFGDIVPVSGVARAVVVTEAVVGQLYLVSVVAAVVGRWAPKR</sequence>
<dbReference type="RefSeq" id="WP_173081336.1">
    <property type="nucleotide sequence ID" value="NZ_BAABJB010000018.1"/>
</dbReference>
<feature type="transmembrane region" description="Helical" evidence="1">
    <location>
        <begin position="159"/>
        <end position="179"/>
    </location>
</feature>
<protein>
    <recommendedName>
        <fullName evidence="2">Potassium channel domain-containing protein</fullName>
    </recommendedName>
</protein>
<feature type="transmembrane region" description="Helical" evidence="1">
    <location>
        <begin position="85"/>
        <end position="108"/>
    </location>
</feature>
<keyword evidence="1" id="KW-0812">Transmembrane</keyword>
<feature type="transmembrane region" description="Helical" evidence="1">
    <location>
        <begin position="9"/>
        <end position="27"/>
    </location>
</feature>
<evidence type="ECO:0000313" key="4">
    <source>
        <dbReference type="Proteomes" id="UP000482960"/>
    </source>
</evidence>
<gene>
    <name evidence="3" type="ORF">Prum_079390</name>
</gene>
<keyword evidence="4" id="KW-1185">Reference proteome</keyword>
<proteinExistence type="predicted"/>
<dbReference type="EMBL" id="BLPG01000001">
    <property type="protein sequence ID" value="GFJ94297.1"/>
    <property type="molecule type" value="Genomic_DNA"/>
</dbReference>
<dbReference type="InterPro" id="IPR013099">
    <property type="entry name" value="K_chnl_dom"/>
</dbReference>
<dbReference type="Pfam" id="PF07885">
    <property type="entry name" value="Ion_trans_2"/>
    <property type="match status" value="1"/>
</dbReference>
<feature type="transmembrane region" description="Helical" evidence="1">
    <location>
        <begin position="120"/>
        <end position="139"/>
    </location>
</feature>
<reference evidence="3 4" key="2">
    <citation type="submission" date="2020-03" db="EMBL/GenBank/DDBJ databases">
        <authorList>
            <person name="Ichikawa N."/>
            <person name="Kimura A."/>
            <person name="Kitahashi Y."/>
            <person name="Uohara A."/>
        </authorList>
    </citation>
    <scope>NUCLEOTIDE SEQUENCE [LARGE SCALE GENOMIC DNA]</scope>
    <source>
        <strain evidence="3 4">NBRC 108638</strain>
    </source>
</reference>